<dbReference type="Pfam" id="PF22379">
    <property type="entry name" value="OB_MCM10"/>
    <property type="match status" value="1"/>
</dbReference>
<proteinExistence type="inferred from homology"/>
<dbReference type="PANTHER" id="PTHR13454">
    <property type="entry name" value="PROTEIN MCM10 HOMOLOG"/>
    <property type="match status" value="1"/>
</dbReference>
<dbReference type="GO" id="GO:0003688">
    <property type="term" value="F:DNA replication origin binding"/>
    <property type="evidence" value="ECO:0007669"/>
    <property type="project" value="TreeGrafter"/>
</dbReference>
<feature type="compositionally biased region" description="Gly residues" evidence="8">
    <location>
        <begin position="558"/>
        <end position="569"/>
    </location>
</feature>
<dbReference type="Pfam" id="PF09329">
    <property type="entry name" value="zf-primase"/>
    <property type="match status" value="1"/>
</dbReference>
<feature type="compositionally biased region" description="Polar residues" evidence="8">
    <location>
        <begin position="316"/>
        <end position="343"/>
    </location>
</feature>
<evidence type="ECO:0000259" key="9">
    <source>
        <dbReference type="Pfam" id="PF09329"/>
    </source>
</evidence>
<feature type="compositionally biased region" description="Basic and acidic residues" evidence="8">
    <location>
        <begin position="577"/>
        <end position="587"/>
    </location>
</feature>
<accession>A0A517LIE0</accession>
<keyword evidence="12" id="KW-1185">Reference proteome</keyword>
<evidence type="ECO:0000256" key="8">
    <source>
        <dbReference type="SAM" id="MobiDB-lite"/>
    </source>
</evidence>
<evidence type="ECO:0000256" key="6">
    <source>
        <dbReference type="ARBA" id="ARBA00022833"/>
    </source>
</evidence>
<evidence type="ECO:0000313" key="11">
    <source>
        <dbReference type="EMBL" id="QDS75336.1"/>
    </source>
</evidence>
<feature type="region of interest" description="Disordered" evidence="8">
    <location>
        <begin position="614"/>
        <end position="636"/>
    </location>
</feature>
<feature type="compositionally biased region" description="Basic and acidic residues" evidence="8">
    <location>
        <begin position="279"/>
        <end position="288"/>
    </location>
</feature>
<keyword evidence="6" id="KW-0862">Zinc</keyword>
<comment type="subcellular location">
    <subcellularLocation>
        <location evidence="1">Nucleus</location>
    </subcellularLocation>
</comment>
<evidence type="ECO:0000256" key="2">
    <source>
        <dbReference type="ARBA" id="ARBA00009679"/>
    </source>
</evidence>
<sequence length="825" mass="91578">MVIVRESPNAKQPSNQPHWPPRSPYEAQLLSPNRQRQIRQLQRDLSPSPTPRKRLAPTPSSQTMVAEDDEEEDEETLQLQLQAIEARLKLKKLRAAKAKAAGEVPEGSKPNSSKREARPRSPEPRKEDVQVPFSPVRKRQPTPEQKSPARVILGIDKGLRAQDISLKRAANARENTSRLTFDRNRTQPAVPVPKIKSFSERIAESRVCTKEQKERNDRIQQSRSRGFGLAETEDIFNSPRAVSRQTDSSRAGSGDDARPGTSQRAENDPLRRRQAFPRTESRQSDSSRDNSLPASSRQYNKVSSRPTTTEKEASSSRHTPTLHTTAEIHNTGPSGANDSSGHTSDPPEASSKFESFSGLHLSRRKIDHTNLTRALHGKEIYTLPRLLKEVKSPTYDPPDCEMDYVVMGIICYKTAPHDHKNKPQAINSAGEDSGTKPKFMVLRLTDLKWEIDLFLFDTGFDQFWKLTEGTVIAILNPGIMPPRVRESGAFSLKITSCEDTVIEIGTAQDMSFCSSIKADGKQCTQWIDNRRTEICEYHLSVQIDKARKGRMQFNTMTGFGGRGNAAGGRGRGHGRGRGGELKQEGRHHDRFLHETMYLAPKELGLSAATLLDEKSAAQKSDKEAKEARQKRRRDLEKEAELAKQLGMKGNGAGSDYLTHQSRKFFEKKGVKEVGAPRPELASSTNLLSGGTDERPDARALGLLNNTAETVSLDPVKGRKRGFNLSSAKSHEAMGWSGAFKRGVLERPASPEAVEKGQTRLSYHRETSPRKSSMKPSSGSGETSDAQESPRKKARLMLPIKGLRIPGRESLGGSTPGDIFLSDDDE</sequence>
<evidence type="ECO:0000256" key="5">
    <source>
        <dbReference type="ARBA" id="ARBA00022771"/>
    </source>
</evidence>
<dbReference type="GO" id="GO:0006270">
    <property type="term" value="P:DNA replication initiation"/>
    <property type="evidence" value="ECO:0007669"/>
    <property type="project" value="InterPro"/>
</dbReference>
<evidence type="ECO:0000259" key="10">
    <source>
        <dbReference type="Pfam" id="PF22379"/>
    </source>
</evidence>
<name>A0A517LIE0_9PEZI</name>
<feature type="compositionally biased region" description="Polar residues" evidence="8">
    <location>
        <begin position="769"/>
        <end position="786"/>
    </location>
</feature>
<dbReference type="InterPro" id="IPR015408">
    <property type="entry name" value="Znf_Mcm10/DnaG"/>
</dbReference>
<dbReference type="InterPro" id="IPR012340">
    <property type="entry name" value="NA-bd_OB-fold"/>
</dbReference>
<dbReference type="InterPro" id="IPR040184">
    <property type="entry name" value="Mcm10"/>
</dbReference>
<dbReference type="EMBL" id="CP042197">
    <property type="protein sequence ID" value="QDS75336.1"/>
    <property type="molecule type" value="Genomic_DNA"/>
</dbReference>
<feature type="domain" description="MCM10 OB-fold" evidence="10">
    <location>
        <begin position="356"/>
        <end position="496"/>
    </location>
</feature>
<reference evidence="11 12" key="1">
    <citation type="submission" date="2019-07" db="EMBL/GenBank/DDBJ databases">
        <title>Finished genome of Venturia effusa.</title>
        <authorList>
            <person name="Young C.A."/>
            <person name="Cox M.P."/>
            <person name="Ganley A.R.D."/>
            <person name="David W.J."/>
        </authorList>
    </citation>
    <scope>NUCLEOTIDE SEQUENCE [LARGE SCALE GENOMIC DNA]</scope>
    <source>
        <strain evidence="12">albino</strain>
    </source>
</reference>
<dbReference type="InterPro" id="IPR055065">
    <property type="entry name" value="OB_MCM10"/>
</dbReference>
<feature type="region of interest" description="Disordered" evidence="8">
    <location>
        <begin position="93"/>
        <end position="151"/>
    </location>
</feature>
<evidence type="ECO:0000256" key="4">
    <source>
        <dbReference type="ARBA" id="ARBA00022723"/>
    </source>
</evidence>
<protein>
    <submittedName>
        <fullName evidence="11">Uncharacterized protein</fullName>
    </submittedName>
</protein>
<feature type="compositionally biased region" description="Basic and acidic residues" evidence="8">
    <location>
        <begin position="113"/>
        <end position="129"/>
    </location>
</feature>
<keyword evidence="7" id="KW-0539">Nucleus</keyword>
<dbReference type="GO" id="GO:0003697">
    <property type="term" value="F:single-stranded DNA binding"/>
    <property type="evidence" value="ECO:0007669"/>
    <property type="project" value="InterPro"/>
</dbReference>
<keyword evidence="5" id="KW-0863">Zinc-finger</keyword>
<feature type="compositionally biased region" description="Acidic residues" evidence="8">
    <location>
        <begin position="66"/>
        <end position="76"/>
    </location>
</feature>
<dbReference type="Proteomes" id="UP000316270">
    <property type="component" value="Chromosome 13"/>
</dbReference>
<dbReference type="Gene3D" id="2.40.50.140">
    <property type="entry name" value="Nucleic acid-binding proteins"/>
    <property type="match status" value="1"/>
</dbReference>
<feature type="region of interest" description="Disordered" evidence="8">
    <location>
        <begin position="556"/>
        <end position="587"/>
    </location>
</feature>
<dbReference type="STRING" id="50376.A0A517LIE0"/>
<evidence type="ECO:0000313" key="12">
    <source>
        <dbReference type="Proteomes" id="UP000316270"/>
    </source>
</evidence>
<feature type="region of interest" description="Disordered" evidence="8">
    <location>
        <begin position="167"/>
        <end position="356"/>
    </location>
</feature>
<dbReference type="GO" id="GO:0043596">
    <property type="term" value="C:nuclear replication fork"/>
    <property type="evidence" value="ECO:0007669"/>
    <property type="project" value="TreeGrafter"/>
</dbReference>
<organism evidence="11 12">
    <name type="scientific">Venturia effusa</name>
    <dbReference type="NCBI Taxonomy" id="50376"/>
    <lineage>
        <taxon>Eukaryota</taxon>
        <taxon>Fungi</taxon>
        <taxon>Dikarya</taxon>
        <taxon>Ascomycota</taxon>
        <taxon>Pezizomycotina</taxon>
        <taxon>Dothideomycetes</taxon>
        <taxon>Pleosporomycetidae</taxon>
        <taxon>Venturiales</taxon>
        <taxon>Venturiaceae</taxon>
        <taxon>Venturia</taxon>
    </lineage>
</organism>
<feature type="region of interest" description="Disordered" evidence="8">
    <location>
        <begin position="674"/>
        <end position="693"/>
    </location>
</feature>
<gene>
    <name evidence="11" type="ORF">FKW77_002019</name>
</gene>
<feature type="compositionally biased region" description="Polar residues" evidence="8">
    <location>
        <begin position="289"/>
        <end position="307"/>
    </location>
</feature>
<evidence type="ECO:0000256" key="1">
    <source>
        <dbReference type="ARBA" id="ARBA00004123"/>
    </source>
</evidence>
<feature type="compositionally biased region" description="Basic and acidic residues" evidence="8">
    <location>
        <begin position="197"/>
        <end position="220"/>
    </location>
</feature>
<comment type="similarity">
    <text evidence="2">Belongs to the MCM10 family.</text>
</comment>
<keyword evidence="4" id="KW-0479">Metal-binding</keyword>
<keyword evidence="3" id="KW-0235">DNA replication</keyword>
<dbReference type="PANTHER" id="PTHR13454:SF11">
    <property type="entry name" value="PROTEIN MCM10 HOMOLOG"/>
    <property type="match status" value="1"/>
</dbReference>
<dbReference type="AlphaFoldDB" id="A0A517LIE0"/>
<dbReference type="OrthoDB" id="202825at2759"/>
<feature type="compositionally biased region" description="Basic and acidic residues" evidence="8">
    <location>
        <begin position="752"/>
        <end position="768"/>
    </location>
</feature>
<evidence type="ECO:0000256" key="3">
    <source>
        <dbReference type="ARBA" id="ARBA00022705"/>
    </source>
</evidence>
<dbReference type="GO" id="GO:0008270">
    <property type="term" value="F:zinc ion binding"/>
    <property type="evidence" value="ECO:0007669"/>
    <property type="project" value="UniProtKB-KW"/>
</dbReference>
<feature type="region of interest" description="Disordered" evidence="8">
    <location>
        <begin position="745"/>
        <end position="825"/>
    </location>
</feature>
<evidence type="ECO:0000256" key="7">
    <source>
        <dbReference type="ARBA" id="ARBA00023242"/>
    </source>
</evidence>
<feature type="domain" description="Zinc finger Mcm10/DnaG-type" evidence="9">
    <location>
        <begin position="505"/>
        <end position="550"/>
    </location>
</feature>
<feature type="region of interest" description="Disordered" evidence="8">
    <location>
        <begin position="1"/>
        <end position="77"/>
    </location>
</feature>